<sequence length="406" mass="44114">MNLHEYQAKELLKKFQVAVQEGIPVDTPEAAAEAYKHLKIQYGSEYAVVKAQIHAGGRGKGKIKGTEQRGVAVGKNAEEIKTIAGNILGGILVTAQTGPAGKKVNKVLVAQDVYYPGPQPTKELYLSILPDRTRGENVIIYSTEGGVDIEEVAHKSPEKIFREWVHPAGELQPFQARKIAFNLGLKGEAFKNMVRFVTQLYHAFVSLDCSLLEINPLFKTSDDKIIAVDCKMNLDDNALIRHPDLEALRDINEEDPTEVEASKYNLNFVKLDGNVGCMVNGAGLAMATMDMIKLSGGEPANFLDVGGTANAQTVEAGFRIILKDPKVKAILINIFGGIVRCDRVAQGIIDAYRSIGDIRVPIIVRLQGTNAEEAKRLIENSGLKVQSAILLSEAAELVNKAVAQAS</sequence>
<evidence type="ECO:0000313" key="10">
    <source>
        <dbReference type="EMBL" id="SFV28327.1"/>
    </source>
</evidence>
<dbReference type="NCBIfam" id="TIGR01016">
    <property type="entry name" value="sucCoAbeta"/>
    <property type="match status" value="1"/>
</dbReference>
<feature type="binding site" evidence="7">
    <location>
        <position position="280"/>
    </location>
    <ligand>
        <name>substrate</name>
        <note>ligand shared with subunit alpha</note>
    </ligand>
</feature>
<dbReference type="InterPro" id="IPR013815">
    <property type="entry name" value="ATP_grasp_subdomain_1"/>
</dbReference>
<feature type="domain" description="ATP-citrate synthase/succinyl-CoA ligase C-terminal" evidence="8">
    <location>
        <begin position="278"/>
        <end position="394"/>
    </location>
</feature>
<comment type="caution">
    <text evidence="7">Lacks conserved residue(s) required for the propagation of feature annotation.</text>
</comment>
<keyword evidence="7" id="KW-0067">ATP-binding</keyword>
<evidence type="ECO:0000313" key="11">
    <source>
        <dbReference type="Proteomes" id="UP000199537"/>
    </source>
</evidence>
<dbReference type="InterPro" id="IPR005809">
    <property type="entry name" value="Succ_CoA_ligase-like_bsu"/>
</dbReference>
<dbReference type="AlphaFoldDB" id="A0A1I7N0Y5"/>
<feature type="binding site" evidence="7">
    <location>
        <position position="215"/>
    </location>
    <ligand>
        <name>Mg(2+)</name>
        <dbReference type="ChEBI" id="CHEBI:18420"/>
    </ligand>
</feature>
<evidence type="ECO:0000256" key="5">
    <source>
        <dbReference type="ARBA" id="ARBA00022741"/>
    </source>
</evidence>
<evidence type="ECO:0000256" key="1">
    <source>
        <dbReference type="ARBA" id="ARBA00009182"/>
    </source>
</evidence>
<name>A0A1I7N0Y5_9BACT</name>
<evidence type="ECO:0000256" key="7">
    <source>
        <dbReference type="HAMAP-Rule" id="MF_00558"/>
    </source>
</evidence>
<dbReference type="FunFam" id="3.30.1490.20:FF:000002">
    <property type="entry name" value="Succinate--CoA ligase [ADP-forming] subunit beta"/>
    <property type="match status" value="1"/>
</dbReference>
<comment type="catalytic activity">
    <reaction evidence="7">
        <text>succinate + ATP + CoA = succinyl-CoA + ADP + phosphate</text>
        <dbReference type="Rhea" id="RHEA:17661"/>
        <dbReference type="ChEBI" id="CHEBI:30031"/>
        <dbReference type="ChEBI" id="CHEBI:30616"/>
        <dbReference type="ChEBI" id="CHEBI:43474"/>
        <dbReference type="ChEBI" id="CHEBI:57287"/>
        <dbReference type="ChEBI" id="CHEBI:57292"/>
        <dbReference type="ChEBI" id="CHEBI:456216"/>
        <dbReference type="EC" id="6.2.1.5"/>
    </reaction>
</comment>
<feature type="domain" description="ATP-grasp fold succinyl-CoA synthetase-type" evidence="9">
    <location>
        <begin position="2"/>
        <end position="218"/>
    </location>
</feature>
<dbReference type="GO" id="GO:0006104">
    <property type="term" value="P:succinyl-CoA metabolic process"/>
    <property type="evidence" value="ECO:0007669"/>
    <property type="project" value="TreeGrafter"/>
</dbReference>
<evidence type="ECO:0000256" key="3">
    <source>
        <dbReference type="ARBA" id="ARBA00022598"/>
    </source>
</evidence>
<dbReference type="SUPFAM" id="SSF56059">
    <property type="entry name" value="Glutathione synthetase ATP-binding domain-like"/>
    <property type="match status" value="1"/>
</dbReference>
<dbReference type="Proteomes" id="UP000199537">
    <property type="component" value="Unassembled WGS sequence"/>
</dbReference>
<dbReference type="GO" id="GO:0005829">
    <property type="term" value="C:cytosol"/>
    <property type="evidence" value="ECO:0007669"/>
    <property type="project" value="TreeGrafter"/>
</dbReference>
<dbReference type="Pfam" id="PF08442">
    <property type="entry name" value="ATP-grasp_2"/>
    <property type="match status" value="1"/>
</dbReference>
<evidence type="ECO:0000256" key="4">
    <source>
        <dbReference type="ARBA" id="ARBA00022723"/>
    </source>
</evidence>
<proteinExistence type="inferred from homology"/>
<dbReference type="Pfam" id="PF00549">
    <property type="entry name" value="Ligase_CoA"/>
    <property type="match status" value="1"/>
</dbReference>
<dbReference type="GO" id="GO:0042709">
    <property type="term" value="C:succinate-CoA ligase complex"/>
    <property type="evidence" value="ECO:0007669"/>
    <property type="project" value="TreeGrafter"/>
</dbReference>
<keyword evidence="11" id="KW-1185">Reference proteome</keyword>
<dbReference type="GO" id="GO:0004775">
    <property type="term" value="F:succinate-CoA ligase (ADP-forming) activity"/>
    <property type="evidence" value="ECO:0007669"/>
    <property type="project" value="UniProtKB-UniRule"/>
</dbReference>
<keyword evidence="3 7" id="KW-0436">Ligase</keyword>
<dbReference type="Gene3D" id="3.30.470.20">
    <property type="entry name" value="ATP-grasp fold, B domain"/>
    <property type="match status" value="1"/>
</dbReference>
<dbReference type="SUPFAM" id="SSF52210">
    <property type="entry name" value="Succinyl-CoA synthetase domains"/>
    <property type="match status" value="1"/>
</dbReference>
<reference evidence="11" key="1">
    <citation type="submission" date="2016-10" db="EMBL/GenBank/DDBJ databases">
        <authorList>
            <person name="Varghese N."/>
            <person name="Submissions S."/>
        </authorList>
    </citation>
    <scope>NUCLEOTIDE SEQUENCE [LARGE SCALE GENOMIC DNA]</scope>
    <source>
        <strain evidence="11">DSM 14807</strain>
    </source>
</reference>
<dbReference type="RefSeq" id="WP_092456750.1">
    <property type="nucleotide sequence ID" value="NZ_FPCJ01000001.1"/>
</dbReference>
<protein>
    <recommendedName>
        <fullName evidence="7">Succinate--CoA ligase [ADP-forming] subunit beta</fullName>
        <ecNumber evidence="7">6.2.1.5</ecNumber>
    </recommendedName>
    <alternativeName>
        <fullName evidence="7">Succinyl-CoA synthetase subunit beta</fullName>
        <shortName evidence="7">SCS-beta</shortName>
    </alternativeName>
</protein>
<dbReference type="UniPathway" id="UPA00223">
    <property type="reaction ID" value="UER00999"/>
</dbReference>
<dbReference type="Gene3D" id="3.40.50.261">
    <property type="entry name" value="Succinyl-CoA synthetase domains"/>
    <property type="match status" value="1"/>
</dbReference>
<feature type="binding site" evidence="7">
    <location>
        <begin position="57"/>
        <end position="59"/>
    </location>
    <ligand>
        <name>ATP</name>
        <dbReference type="ChEBI" id="CHEBI:30616"/>
    </ligand>
</feature>
<evidence type="ECO:0000259" key="9">
    <source>
        <dbReference type="Pfam" id="PF08442"/>
    </source>
</evidence>
<evidence type="ECO:0000256" key="2">
    <source>
        <dbReference type="ARBA" id="ARBA00022532"/>
    </source>
</evidence>
<dbReference type="GO" id="GO:0000287">
    <property type="term" value="F:magnesium ion binding"/>
    <property type="evidence" value="ECO:0007669"/>
    <property type="project" value="UniProtKB-UniRule"/>
</dbReference>
<dbReference type="InterPro" id="IPR005811">
    <property type="entry name" value="SUCC_ACL_C"/>
</dbReference>
<dbReference type="EC" id="6.2.1.5" evidence="7"/>
<dbReference type="PANTHER" id="PTHR11815:SF10">
    <property type="entry name" value="SUCCINATE--COA LIGASE [GDP-FORMING] SUBUNIT BETA, MITOCHONDRIAL"/>
    <property type="match status" value="1"/>
</dbReference>
<dbReference type="InterPro" id="IPR016102">
    <property type="entry name" value="Succinyl-CoA_synth-like"/>
</dbReference>
<dbReference type="InterPro" id="IPR017866">
    <property type="entry name" value="Succ-CoA_synthase_bsu_CS"/>
</dbReference>
<dbReference type="NCBIfam" id="NF001913">
    <property type="entry name" value="PRK00696.1"/>
    <property type="match status" value="1"/>
</dbReference>
<dbReference type="PROSITE" id="PS01217">
    <property type="entry name" value="SUCCINYL_COA_LIG_3"/>
    <property type="match status" value="1"/>
</dbReference>
<dbReference type="HAMAP" id="MF_00558">
    <property type="entry name" value="Succ_CoA_beta"/>
    <property type="match status" value="1"/>
</dbReference>
<organism evidence="10 11">
    <name type="scientific">Thermoflavifilum thermophilum</name>
    <dbReference type="NCBI Taxonomy" id="1393122"/>
    <lineage>
        <taxon>Bacteria</taxon>
        <taxon>Pseudomonadati</taxon>
        <taxon>Bacteroidota</taxon>
        <taxon>Chitinophagia</taxon>
        <taxon>Chitinophagales</taxon>
        <taxon>Chitinophagaceae</taxon>
        <taxon>Thermoflavifilum</taxon>
    </lineage>
</organism>
<dbReference type="STRING" id="1393122.SAMN05660895_0308"/>
<gene>
    <name evidence="7" type="primary">sucC</name>
    <name evidence="10" type="ORF">SAMN05660895_0308</name>
</gene>
<dbReference type="GO" id="GO:0004776">
    <property type="term" value="F:succinate-CoA ligase (GDP-forming) activity"/>
    <property type="evidence" value="ECO:0007669"/>
    <property type="project" value="RHEA"/>
</dbReference>
<keyword evidence="5 7" id="KW-0547">Nucleotide-binding</keyword>
<feature type="binding site" evidence="7">
    <location>
        <position position="113"/>
    </location>
    <ligand>
        <name>ATP</name>
        <dbReference type="ChEBI" id="CHEBI:30616"/>
    </ligand>
</feature>
<comment type="cofactor">
    <cofactor evidence="7">
        <name>Mg(2+)</name>
        <dbReference type="ChEBI" id="CHEBI:18420"/>
    </cofactor>
    <text evidence="7">Binds 1 Mg(2+) ion per subunit.</text>
</comment>
<evidence type="ECO:0000259" key="8">
    <source>
        <dbReference type="Pfam" id="PF00549"/>
    </source>
</evidence>
<keyword evidence="6 7" id="KW-0460">Magnesium</keyword>
<dbReference type="PANTHER" id="PTHR11815">
    <property type="entry name" value="SUCCINYL-COA SYNTHETASE BETA CHAIN"/>
    <property type="match status" value="1"/>
</dbReference>
<comment type="catalytic activity">
    <reaction evidence="7">
        <text>GTP + succinate + CoA = succinyl-CoA + GDP + phosphate</text>
        <dbReference type="Rhea" id="RHEA:22120"/>
        <dbReference type="ChEBI" id="CHEBI:30031"/>
        <dbReference type="ChEBI" id="CHEBI:37565"/>
        <dbReference type="ChEBI" id="CHEBI:43474"/>
        <dbReference type="ChEBI" id="CHEBI:57287"/>
        <dbReference type="ChEBI" id="CHEBI:57292"/>
        <dbReference type="ChEBI" id="CHEBI:58189"/>
    </reaction>
</comment>
<dbReference type="FunFam" id="3.30.470.20:FF:000002">
    <property type="entry name" value="Succinate--CoA ligase [ADP-forming] subunit beta"/>
    <property type="match status" value="1"/>
</dbReference>
<dbReference type="OrthoDB" id="9802602at2"/>
<dbReference type="GO" id="GO:0006099">
    <property type="term" value="P:tricarboxylic acid cycle"/>
    <property type="evidence" value="ECO:0007669"/>
    <property type="project" value="UniProtKB-UniRule"/>
</dbReference>
<dbReference type="InterPro" id="IPR013650">
    <property type="entry name" value="ATP-grasp_succ-CoA_synth-type"/>
</dbReference>
<evidence type="ECO:0000256" key="6">
    <source>
        <dbReference type="ARBA" id="ARBA00022842"/>
    </source>
</evidence>
<accession>A0A1I7N0Y5</accession>
<feature type="binding site" evidence="7">
    <location>
        <begin position="337"/>
        <end position="339"/>
    </location>
    <ligand>
        <name>substrate</name>
        <note>ligand shared with subunit alpha</note>
    </ligand>
</feature>
<comment type="subunit">
    <text evidence="7">Heterotetramer of two alpha and two beta subunits.</text>
</comment>
<dbReference type="GO" id="GO:0005524">
    <property type="term" value="F:ATP binding"/>
    <property type="evidence" value="ECO:0007669"/>
    <property type="project" value="UniProtKB-UniRule"/>
</dbReference>
<feature type="binding site" evidence="7">
    <location>
        <position position="123"/>
    </location>
    <ligand>
        <name>ATP</name>
        <dbReference type="ChEBI" id="CHEBI:30616"/>
    </ligand>
</feature>
<comment type="similarity">
    <text evidence="1 7">Belongs to the succinate/malate CoA ligase beta subunit family.</text>
</comment>
<dbReference type="Gene3D" id="3.30.1490.20">
    <property type="entry name" value="ATP-grasp fold, A domain"/>
    <property type="match status" value="1"/>
</dbReference>
<comment type="function">
    <text evidence="7">Succinyl-CoA synthetase functions in the citric acid cycle (TCA), coupling the hydrolysis of succinyl-CoA to the synthesis of either ATP or GTP and thus represents the only step of substrate-level phosphorylation in the TCA. The beta subunit provides nucleotide specificity of the enzyme and binds the substrate succinate, while the binding sites for coenzyme A and phosphate are found in the alpha subunit.</text>
</comment>
<dbReference type="FunFam" id="3.40.50.261:FF:000001">
    <property type="entry name" value="Succinate--CoA ligase [ADP-forming] subunit beta"/>
    <property type="match status" value="1"/>
</dbReference>
<feature type="binding site" evidence="7">
    <location>
        <position position="229"/>
    </location>
    <ligand>
        <name>Mg(2+)</name>
        <dbReference type="ChEBI" id="CHEBI:18420"/>
    </ligand>
</feature>
<dbReference type="PIRSF" id="PIRSF001554">
    <property type="entry name" value="SucCS_beta"/>
    <property type="match status" value="1"/>
</dbReference>
<keyword evidence="2 7" id="KW-0816">Tricarboxylic acid cycle</keyword>
<dbReference type="EMBL" id="FPCJ01000001">
    <property type="protein sequence ID" value="SFV28327.1"/>
    <property type="molecule type" value="Genomic_DNA"/>
</dbReference>
<feature type="binding site" evidence="7">
    <location>
        <position position="50"/>
    </location>
    <ligand>
        <name>ATP</name>
        <dbReference type="ChEBI" id="CHEBI:30616"/>
    </ligand>
</feature>
<keyword evidence="4 7" id="KW-0479">Metal-binding</keyword>
<comment type="pathway">
    <text evidence="7">Carbohydrate metabolism; tricarboxylic acid cycle; succinate from succinyl-CoA (ligase route): step 1/1.</text>
</comment>